<organism evidence="2 3">
    <name type="scientific">Salvia divinorum</name>
    <name type="common">Maria pastora</name>
    <name type="synonym">Diviner's sage</name>
    <dbReference type="NCBI Taxonomy" id="28513"/>
    <lineage>
        <taxon>Eukaryota</taxon>
        <taxon>Viridiplantae</taxon>
        <taxon>Streptophyta</taxon>
        <taxon>Embryophyta</taxon>
        <taxon>Tracheophyta</taxon>
        <taxon>Spermatophyta</taxon>
        <taxon>Magnoliopsida</taxon>
        <taxon>eudicotyledons</taxon>
        <taxon>Gunneridae</taxon>
        <taxon>Pentapetalae</taxon>
        <taxon>asterids</taxon>
        <taxon>lamiids</taxon>
        <taxon>Lamiales</taxon>
        <taxon>Lamiaceae</taxon>
        <taxon>Nepetoideae</taxon>
        <taxon>Mentheae</taxon>
        <taxon>Salviinae</taxon>
        <taxon>Salvia</taxon>
        <taxon>Salvia subgen. Calosphace</taxon>
    </lineage>
</organism>
<name>A0ABD1FVC0_SALDI</name>
<comment type="caution">
    <text evidence="2">The sequence shown here is derived from an EMBL/GenBank/DDBJ whole genome shotgun (WGS) entry which is preliminary data.</text>
</comment>
<proteinExistence type="predicted"/>
<protein>
    <submittedName>
        <fullName evidence="2">Hydroxyjasmonate sulfotransferase</fullName>
        <ecNumber evidence="2">2.8.2.39</ecNumber>
    </submittedName>
</protein>
<dbReference type="EC" id="2.8.2.39" evidence="2"/>
<dbReference type="GO" id="GO:0080131">
    <property type="term" value="F:hydroxyjasmonate sulfotransferase activity"/>
    <property type="evidence" value="ECO:0007669"/>
    <property type="project" value="UniProtKB-EC"/>
</dbReference>
<sequence>MSGDILPKSSFWDEPDVLTQLEGFWLVSAVVDLATTFRSNFDARDDDVRRRSRTAPRGSPIPSSEK</sequence>
<dbReference type="EMBL" id="JBEAFC010000012">
    <property type="protein sequence ID" value="KAL1534953.1"/>
    <property type="molecule type" value="Genomic_DNA"/>
</dbReference>
<reference evidence="2 3" key="1">
    <citation type="submission" date="2024-06" db="EMBL/GenBank/DDBJ databases">
        <title>A chromosome level genome sequence of Diviner's sage (Salvia divinorum).</title>
        <authorList>
            <person name="Ford S.A."/>
            <person name="Ro D.-K."/>
            <person name="Ness R.W."/>
            <person name="Phillips M.A."/>
        </authorList>
    </citation>
    <scope>NUCLEOTIDE SEQUENCE [LARGE SCALE GENOMIC DNA]</scope>
    <source>
        <strain evidence="2">SAF-2024a</strain>
        <tissue evidence="2">Leaf</tissue>
    </source>
</reference>
<feature type="region of interest" description="Disordered" evidence="1">
    <location>
        <begin position="45"/>
        <end position="66"/>
    </location>
</feature>
<evidence type="ECO:0000313" key="2">
    <source>
        <dbReference type="EMBL" id="KAL1534953.1"/>
    </source>
</evidence>
<keyword evidence="3" id="KW-1185">Reference proteome</keyword>
<accession>A0ABD1FVC0</accession>
<dbReference type="AlphaFoldDB" id="A0ABD1FVC0"/>
<evidence type="ECO:0000313" key="3">
    <source>
        <dbReference type="Proteomes" id="UP001567538"/>
    </source>
</evidence>
<gene>
    <name evidence="2" type="ORF">AAHA92_31064</name>
</gene>
<evidence type="ECO:0000256" key="1">
    <source>
        <dbReference type="SAM" id="MobiDB-lite"/>
    </source>
</evidence>
<dbReference type="Proteomes" id="UP001567538">
    <property type="component" value="Unassembled WGS sequence"/>
</dbReference>
<keyword evidence="2" id="KW-0808">Transferase</keyword>